<name>A0AAP0QB21_9ROSI</name>
<sequence length="122" mass="13489">MQPYAKFTKIQKQNTLAILDPSKHYVINLVSSNDARAISSMVTRFNPLFISLNDKIFGSDTEPLGDPPATVEHEGASILDESDDSDYTAESGDEKADLSKSTGSLDEEDEMDFEQQVDVLEK</sequence>
<evidence type="ECO:0000313" key="2">
    <source>
        <dbReference type="EMBL" id="KAK9181788.1"/>
    </source>
</evidence>
<keyword evidence="3" id="KW-1185">Reference proteome</keyword>
<reference evidence="2 3" key="1">
    <citation type="submission" date="2024-05" db="EMBL/GenBank/DDBJ databases">
        <title>Haplotype-resolved chromosome-level genome assembly of Huyou (Citrus changshanensis).</title>
        <authorList>
            <person name="Miao C."/>
            <person name="Chen W."/>
            <person name="Wu Y."/>
            <person name="Wang L."/>
            <person name="Zhao S."/>
            <person name="Grierson D."/>
            <person name="Xu C."/>
            <person name="Chen K."/>
        </authorList>
    </citation>
    <scope>NUCLEOTIDE SEQUENCE [LARGE SCALE GENOMIC DNA]</scope>
    <source>
        <strain evidence="2">01-14</strain>
        <tissue evidence="2">Leaf</tissue>
    </source>
</reference>
<protein>
    <submittedName>
        <fullName evidence="2">Uncharacterized protein</fullName>
    </submittedName>
</protein>
<dbReference type="AlphaFoldDB" id="A0AAP0QB21"/>
<evidence type="ECO:0000256" key="1">
    <source>
        <dbReference type="SAM" id="MobiDB-lite"/>
    </source>
</evidence>
<accession>A0AAP0QB21</accession>
<organism evidence="2 3">
    <name type="scientific">Citrus x changshan-huyou</name>
    <dbReference type="NCBI Taxonomy" id="2935761"/>
    <lineage>
        <taxon>Eukaryota</taxon>
        <taxon>Viridiplantae</taxon>
        <taxon>Streptophyta</taxon>
        <taxon>Embryophyta</taxon>
        <taxon>Tracheophyta</taxon>
        <taxon>Spermatophyta</taxon>
        <taxon>Magnoliopsida</taxon>
        <taxon>eudicotyledons</taxon>
        <taxon>Gunneridae</taxon>
        <taxon>Pentapetalae</taxon>
        <taxon>rosids</taxon>
        <taxon>malvids</taxon>
        <taxon>Sapindales</taxon>
        <taxon>Rutaceae</taxon>
        <taxon>Aurantioideae</taxon>
        <taxon>Citrus</taxon>
    </lineage>
</organism>
<proteinExistence type="predicted"/>
<dbReference type="Proteomes" id="UP001428341">
    <property type="component" value="Unassembled WGS sequence"/>
</dbReference>
<evidence type="ECO:0000313" key="3">
    <source>
        <dbReference type="Proteomes" id="UP001428341"/>
    </source>
</evidence>
<feature type="compositionally biased region" description="Acidic residues" evidence="1">
    <location>
        <begin position="105"/>
        <end position="115"/>
    </location>
</feature>
<dbReference type="EMBL" id="JBCGBO010000024">
    <property type="protein sequence ID" value="KAK9181788.1"/>
    <property type="molecule type" value="Genomic_DNA"/>
</dbReference>
<feature type="region of interest" description="Disordered" evidence="1">
    <location>
        <begin position="59"/>
        <end position="122"/>
    </location>
</feature>
<gene>
    <name evidence="2" type="ORF">WN944_024927</name>
</gene>
<comment type="caution">
    <text evidence="2">The sequence shown here is derived from an EMBL/GenBank/DDBJ whole genome shotgun (WGS) entry which is preliminary data.</text>
</comment>